<keyword evidence="1" id="KW-0472">Membrane</keyword>
<proteinExistence type="predicted"/>
<dbReference type="Proteomes" id="UP000762676">
    <property type="component" value="Unassembled WGS sequence"/>
</dbReference>
<dbReference type="AlphaFoldDB" id="A0AAV4JKN4"/>
<protein>
    <submittedName>
        <fullName evidence="2">Uncharacterized protein</fullName>
    </submittedName>
</protein>
<gene>
    <name evidence="2" type="ORF">ElyMa_006916100</name>
</gene>
<dbReference type="EMBL" id="BMAT01013837">
    <property type="protein sequence ID" value="GFS21126.1"/>
    <property type="molecule type" value="Genomic_DNA"/>
</dbReference>
<evidence type="ECO:0000313" key="3">
    <source>
        <dbReference type="Proteomes" id="UP000762676"/>
    </source>
</evidence>
<reference evidence="2 3" key="1">
    <citation type="journal article" date="2021" name="Elife">
        <title>Chloroplast acquisition without the gene transfer in kleptoplastic sea slugs, Plakobranchus ocellatus.</title>
        <authorList>
            <person name="Maeda T."/>
            <person name="Takahashi S."/>
            <person name="Yoshida T."/>
            <person name="Shimamura S."/>
            <person name="Takaki Y."/>
            <person name="Nagai Y."/>
            <person name="Toyoda A."/>
            <person name="Suzuki Y."/>
            <person name="Arimoto A."/>
            <person name="Ishii H."/>
            <person name="Satoh N."/>
            <person name="Nishiyama T."/>
            <person name="Hasebe M."/>
            <person name="Maruyama T."/>
            <person name="Minagawa J."/>
            <person name="Obokata J."/>
            <person name="Shigenobu S."/>
        </authorList>
    </citation>
    <scope>NUCLEOTIDE SEQUENCE [LARGE SCALE GENOMIC DNA]</scope>
</reference>
<organism evidence="2 3">
    <name type="scientific">Elysia marginata</name>
    <dbReference type="NCBI Taxonomy" id="1093978"/>
    <lineage>
        <taxon>Eukaryota</taxon>
        <taxon>Metazoa</taxon>
        <taxon>Spiralia</taxon>
        <taxon>Lophotrochozoa</taxon>
        <taxon>Mollusca</taxon>
        <taxon>Gastropoda</taxon>
        <taxon>Heterobranchia</taxon>
        <taxon>Euthyneura</taxon>
        <taxon>Panpulmonata</taxon>
        <taxon>Sacoglossa</taxon>
        <taxon>Placobranchoidea</taxon>
        <taxon>Plakobranchidae</taxon>
        <taxon>Elysia</taxon>
    </lineage>
</organism>
<comment type="caution">
    <text evidence="2">The sequence shown here is derived from an EMBL/GenBank/DDBJ whole genome shotgun (WGS) entry which is preliminary data.</text>
</comment>
<evidence type="ECO:0000313" key="2">
    <source>
        <dbReference type="EMBL" id="GFS21126.1"/>
    </source>
</evidence>
<keyword evidence="1" id="KW-0812">Transmembrane</keyword>
<accession>A0AAV4JKN4</accession>
<evidence type="ECO:0000256" key="1">
    <source>
        <dbReference type="SAM" id="Phobius"/>
    </source>
</evidence>
<feature type="transmembrane region" description="Helical" evidence="1">
    <location>
        <begin position="12"/>
        <end position="38"/>
    </location>
</feature>
<keyword evidence="1" id="KW-1133">Transmembrane helix</keyword>
<keyword evidence="3" id="KW-1185">Reference proteome</keyword>
<name>A0AAV4JKN4_9GAST</name>
<sequence length="105" mass="10990">MVVIVVEVVVAVVVAIVVLLVVVVVVVVQVVVVVVVVVKVMVKPIQNAADSGWANCAGDCGRRVRNSLLMLRMVNSVCSCATARIASVTLECLNCLANSGMQSIQ</sequence>